<evidence type="ECO:0000256" key="2">
    <source>
        <dbReference type="ARBA" id="ARBA00001968"/>
    </source>
</evidence>
<dbReference type="NCBIfam" id="TIGR00151">
    <property type="entry name" value="ispF"/>
    <property type="match status" value="1"/>
</dbReference>
<sequence length="164" mass="17613">VIRTGIGYDIHQLSEGEKLIIGGVEIPSLIGSVGHSDGDALIHAVVDSLLGAANLGDIGVFFPSDDHTWKDMPSNHFLSETVTQIREKGFEISNLDTTVILQKPKLAEFIPQMKYKLAYSLQIDESLVSLKATTTDYLGFIGEGKGWAAQAVATLYSTSGSSQS</sequence>
<dbReference type="PANTHER" id="PTHR43181:SF1">
    <property type="entry name" value="2-C-METHYL-D-ERYTHRITOL 2,4-CYCLODIPHOSPHATE SYNTHASE, CHLOROPLASTIC"/>
    <property type="match status" value="1"/>
</dbReference>
<dbReference type="GO" id="GO:0016114">
    <property type="term" value="P:terpenoid biosynthetic process"/>
    <property type="evidence" value="ECO:0007669"/>
    <property type="project" value="InterPro"/>
</dbReference>
<dbReference type="SUPFAM" id="SSF69765">
    <property type="entry name" value="IpsF-like"/>
    <property type="match status" value="1"/>
</dbReference>
<dbReference type="GO" id="GO:0008685">
    <property type="term" value="F:2-C-methyl-D-erythritol 2,4-cyclodiphosphate synthase activity"/>
    <property type="evidence" value="ECO:0007669"/>
    <property type="project" value="UniProtKB-EC"/>
</dbReference>
<dbReference type="EC" id="4.6.1.12" evidence="4"/>
<dbReference type="AlphaFoldDB" id="A0A382BP26"/>
<evidence type="ECO:0000256" key="3">
    <source>
        <dbReference type="ARBA" id="ARBA00004709"/>
    </source>
</evidence>
<dbReference type="PANTHER" id="PTHR43181">
    <property type="entry name" value="2-C-METHYL-D-ERYTHRITOL 2,4-CYCLODIPHOSPHATE SYNTHASE, CHLOROPLASTIC"/>
    <property type="match status" value="1"/>
</dbReference>
<dbReference type="UniPathway" id="UPA00056">
    <property type="reaction ID" value="UER00095"/>
</dbReference>
<dbReference type="InterPro" id="IPR003526">
    <property type="entry name" value="MECDP_synthase"/>
</dbReference>
<dbReference type="HAMAP" id="MF_00107">
    <property type="entry name" value="IspF"/>
    <property type="match status" value="1"/>
</dbReference>
<evidence type="ECO:0000313" key="9">
    <source>
        <dbReference type="EMBL" id="SVB15588.1"/>
    </source>
</evidence>
<evidence type="ECO:0000256" key="6">
    <source>
        <dbReference type="ARBA" id="ARBA00023229"/>
    </source>
</evidence>
<dbReference type="InterPro" id="IPR020555">
    <property type="entry name" value="MECDP_synthase_CS"/>
</dbReference>
<keyword evidence="7" id="KW-0456">Lyase</keyword>
<feature type="non-terminal residue" evidence="9">
    <location>
        <position position="1"/>
    </location>
</feature>
<keyword evidence="6" id="KW-0414">Isoprene biosynthesis</keyword>
<dbReference type="GO" id="GO:0019288">
    <property type="term" value="P:isopentenyl diphosphate biosynthetic process, methylerythritol 4-phosphate pathway"/>
    <property type="evidence" value="ECO:0007669"/>
    <property type="project" value="UniProtKB-UniPathway"/>
</dbReference>
<dbReference type="EMBL" id="UINC01030727">
    <property type="protein sequence ID" value="SVB15588.1"/>
    <property type="molecule type" value="Genomic_DNA"/>
</dbReference>
<comment type="pathway">
    <text evidence="3">Isoprenoid biosynthesis; isopentenyl diphosphate biosynthesis via DXP pathway; isopentenyl diphosphate from 1-deoxy-D-xylulose 5-phosphate: step 4/6.</text>
</comment>
<protein>
    <recommendedName>
        <fullName evidence="4">2-C-methyl-D-erythritol 2,4-cyclodiphosphate synthase</fullName>
        <ecNumber evidence="4">4.6.1.12</ecNumber>
    </recommendedName>
</protein>
<dbReference type="GO" id="GO:0046872">
    <property type="term" value="F:metal ion binding"/>
    <property type="evidence" value="ECO:0007669"/>
    <property type="project" value="UniProtKB-KW"/>
</dbReference>
<keyword evidence="5" id="KW-0479">Metal-binding</keyword>
<organism evidence="9">
    <name type="scientific">marine metagenome</name>
    <dbReference type="NCBI Taxonomy" id="408172"/>
    <lineage>
        <taxon>unclassified sequences</taxon>
        <taxon>metagenomes</taxon>
        <taxon>ecological metagenomes</taxon>
    </lineage>
</organism>
<reference evidence="9" key="1">
    <citation type="submission" date="2018-05" db="EMBL/GenBank/DDBJ databases">
        <authorList>
            <person name="Lanie J.A."/>
            <person name="Ng W.-L."/>
            <person name="Kazmierczak K.M."/>
            <person name="Andrzejewski T.M."/>
            <person name="Davidsen T.M."/>
            <person name="Wayne K.J."/>
            <person name="Tettelin H."/>
            <person name="Glass J.I."/>
            <person name="Rusch D."/>
            <person name="Podicherti R."/>
            <person name="Tsui H.-C.T."/>
            <person name="Winkler M.E."/>
        </authorList>
    </citation>
    <scope>NUCLEOTIDE SEQUENCE</scope>
</reference>
<comment type="catalytic activity">
    <reaction evidence="1">
        <text>4-CDP-2-C-methyl-D-erythritol 2-phosphate = 2-C-methyl-D-erythritol 2,4-cyclic diphosphate + CMP</text>
        <dbReference type="Rhea" id="RHEA:23864"/>
        <dbReference type="ChEBI" id="CHEBI:57919"/>
        <dbReference type="ChEBI" id="CHEBI:58483"/>
        <dbReference type="ChEBI" id="CHEBI:60377"/>
        <dbReference type="EC" id="4.6.1.12"/>
    </reaction>
</comment>
<evidence type="ECO:0000256" key="1">
    <source>
        <dbReference type="ARBA" id="ARBA00000200"/>
    </source>
</evidence>
<evidence type="ECO:0000259" key="8">
    <source>
        <dbReference type="Pfam" id="PF02542"/>
    </source>
</evidence>
<evidence type="ECO:0000256" key="5">
    <source>
        <dbReference type="ARBA" id="ARBA00022723"/>
    </source>
</evidence>
<evidence type="ECO:0000256" key="7">
    <source>
        <dbReference type="ARBA" id="ARBA00023239"/>
    </source>
</evidence>
<name>A0A382BP26_9ZZZZ</name>
<comment type="cofactor">
    <cofactor evidence="2">
        <name>a divalent metal cation</name>
        <dbReference type="ChEBI" id="CHEBI:60240"/>
    </cofactor>
</comment>
<dbReference type="Pfam" id="PF02542">
    <property type="entry name" value="YgbB"/>
    <property type="match status" value="1"/>
</dbReference>
<dbReference type="CDD" id="cd00554">
    <property type="entry name" value="MECDP_synthase"/>
    <property type="match status" value="1"/>
</dbReference>
<dbReference type="Gene3D" id="3.30.1330.50">
    <property type="entry name" value="2-C-methyl-D-erythritol 2,4-cyclodiphosphate synthase"/>
    <property type="match status" value="1"/>
</dbReference>
<dbReference type="PROSITE" id="PS01350">
    <property type="entry name" value="ISPF"/>
    <property type="match status" value="1"/>
</dbReference>
<proteinExistence type="inferred from homology"/>
<evidence type="ECO:0000256" key="4">
    <source>
        <dbReference type="ARBA" id="ARBA00012579"/>
    </source>
</evidence>
<accession>A0A382BP26</accession>
<dbReference type="InterPro" id="IPR036571">
    <property type="entry name" value="MECDP_synthase_sf"/>
</dbReference>
<feature type="domain" description="2-C-methyl-D-erythritol 2,4-cyclodiphosphate synthase" evidence="8">
    <location>
        <begin position="2"/>
        <end position="155"/>
    </location>
</feature>
<gene>
    <name evidence="9" type="ORF">METZ01_LOCUS168442</name>
</gene>